<dbReference type="Pfam" id="PF13542">
    <property type="entry name" value="HTH_Tnp_ISL3"/>
    <property type="match status" value="1"/>
</dbReference>
<dbReference type="AlphaFoldDB" id="A0A7K1J7G1"/>
<dbReference type="InterPro" id="IPR002560">
    <property type="entry name" value="Transposase_DDE"/>
</dbReference>
<dbReference type="PANTHER" id="PTHR33498">
    <property type="entry name" value="TRANSPOSASE FOR INSERTION SEQUENCE ELEMENT IS1557"/>
    <property type="match status" value="1"/>
</dbReference>
<comment type="caution">
    <text evidence="4">The sequence shown here is derived from an EMBL/GenBank/DDBJ whole genome shotgun (WGS) entry which is preliminary data.</text>
</comment>
<name>A0A7K1J7G1_9BIFI</name>
<evidence type="ECO:0000313" key="4">
    <source>
        <dbReference type="EMBL" id="MUH60593.1"/>
    </source>
</evidence>
<dbReference type="PANTHER" id="PTHR33498:SF1">
    <property type="entry name" value="TRANSPOSASE FOR INSERTION SEQUENCE ELEMENT IS1557"/>
    <property type="match status" value="1"/>
</dbReference>
<dbReference type="Proteomes" id="UP000487882">
    <property type="component" value="Unassembled WGS sequence"/>
</dbReference>
<feature type="domain" description="Transposase IS204/IS1001/IS1096/IS1165 DDE" evidence="1">
    <location>
        <begin position="156"/>
        <end position="393"/>
    </location>
</feature>
<evidence type="ECO:0000259" key="2">
    <source>
        <dbReference type="Pfam" id="PF13542"/>
    </source>
</evidence>
<evidence type="ECO:0000259" key="3">
    <source>
        <dbReference type="Pfam" id="PF14690"/>
    </source>
</evidence>
<dbReference type="InterPro" id="IPR029261">
    <property type="entry name" value="Transposase_Znf"/>
</dbReference>
<feature type="domain" description="Transposase IS204/IS1001/IS1096/IS1165 zinc-finger" evidence="3">
    <location>
        <begin position="41"/>
        <end position="87"/>
    </location>
</feature>
<dbReference type="Pfam" id="PF14690">
    <property type="entry name" value="Zn_ribbon_ISL3"/>
    <property type="match status" value="1"/>
</dbReference>
<protein>
    <submittedName>
        <fullName evidence="4">Transposase</fullName>
    </submittedName>
</protein>
<evidence type="ECO:0000313" key="5">
    <source>
        <dbReference type="Proteomes" id="UP000487882"/>
    </source>
</evidence>
<evidence type="ECO:0000259" key="1">
    <source>
        <dbReference type="Pfam" id="PF01610"/>
    </source>
</evidence>
<accession>A0A7K1J7G1</accession>
<organism evidence="4 5">
    <name type="scientific">Bifidobacterium canis</name>
    <dbReference type="NCBI Taxonomy" id="2610880"/>
    <lineage>
        <taxon>Bacteria</taxon>
        <taxon>Bacillati</taxon>
        <taxon>Actinomycetota</taxon>
        <taxon>Actinomycetes</taxon>
        <taxon>Bifidobacteriales</taxon>
        <taxon>Bifidobacteriaceae</taxon>
        <taxon>Bifidobacterium</taxon>
    </lineage>
</organism>
<keyword evidence="5" id="KW-1185">Reference proteome</keyword>
<dbReference type="EMBL" id="WNLP01000018">
    <property type="protein sequence ID" value="MUH60593.1"/>
    <property type="molecule type" value="Genomic_DNA"/>
</dbReference>
<feature type="domain" description="Transposase IS204/IS1001/IS1096/IS1165 helix-turn-helix" evidence="2">
    <location>
        <begin position="100"/>
        <end position="140"/>
    </location>
</feature>
<dbReference type="Pfam" id="PF01610">
    <property type="entry name" value="DDE_Tnp_ISL3"/>
    <property type="match status" value="1"/>
</dbReference>
<dbReference type="NCBIfam" id="NF033550">
    <property type="entry name" value="transpos_ISL3"/>
    <property type="match status" value="1"/>
</dbReference>
<sequence length="415" mass="48392">MSINDTSAVIYPDVDLPEFNAIDKKSKDNGDILYILVPKDRPEVCPECGSVSVHVHKKQNRSVQDLYNFGHRVGLLIEGRTYRCRDCGNLIRVNYPSLHGRMTKRLVEAIQRDSLNETFAAVADRYHTSITTVATIFNDYTDVLMAEHRFVAPTVLGIDEVHLEDDYRGVFVKVDRTEGRVLEFTKKRTKQSVIGTLRRMEEPQNLQLVTMDMWKPYRDAVNEVFPNVPVVIDHFHVIKNLVKAMDSVRASICRRIKTSDRKALKHNRFLMLRNHEDLTIQQGRDLNTLLDEYPELRNIYLLKETFRDIYSDAGSSAEARDMFTEWKQACVEADVRAYDDFIRTVESWSSEIFAYFDYPDMDRTNAQTESLNRRIRTIARDGRGYSFEVLRKKVILNTYRLDSRGRFSFKDFLDE</sequence>
<dbReference type="RefSeq" id="WP_155589376.1">
    <property type="nucleotide sequence ID" value="NZ_WNLP01000018.1"/>
</dbReference>
<dbReference type="InterPro" id="IPR047951">
    <property type="entry name" value="Transpos_ISL3"/>
</dbReference>
<reference evidence="4 5" key="1">
    <citation type="submission" date="2019-09" db="EMBL/GenBank/DDBJ databases">
        <title>Bifidobacterium canis sp. nov., isolated from the digestive tract of German Shepherd dog puppy.</title>
        <authorList>
            <person name="Bunesova V."/>
        </authorList>
    </citation>
    <scope>NUCLEOTIDE SEQUENCE [LARGE SCALE GENOMIC DNA]</scope>
    <source>
        <strain evidence="4 5">GSD1FS</strain>
    </source>
</reference>
<dbReference type="InterPro" id="IPR032877">
    <property type="entry name" value="Transposase_HTH"/>
</dbReference>
<proteinExistence type="predicted"/>
<gene>
    <name evidence="4" type="ORF">GSD1FS_1975</name>
</gene>